<dbReference type="AlphaFoldDB" id="A0A4R7SS61"/>
<reference evidence="2 3" key="1">
    <citation type="submission" date="2019-03" db="EMBL/GenBank/DDBJ databases">
        <title>Genomic Encyclopedia of Archaeal and Bacterial Type Strains, Phase II (KMG-II): from individual species to whole genera.</title>
        <authorList>
            <person name="Goeker M."/>
        </authorList>
    </citation>
    <scope>NUCLEOTIDE SEQUENCE [LARGE SCALE GENOMIC DNA]</scope>
    <source>
        <strain evidence="2 3">ATCC 25309</strain>
    </source>
</reference>
<keyword evidence="3" id="KW-1185">Reference proteome</keyword>
<evidence type="ECO:0000313" key="3">
    <source>
        <dbReference type="Proteomes" id="UP000295662"/>
    </source>
</evidence>
<evidence type="ECO:0000256" key="1">
    <source>
        <dbReference type="SAM" id="MobiDB-lite"/>
    </source>
</evidence>
<accession>A0A4R7SS61</accession>
<feature type="region of interest" description="Disordered" evidence="1">
    <location>
        <begin position="1"/>
        <end position="38"/>
    </location>
</feature>
<protein>
    <submittedName>
        <fullName evidence="2">Uncharacterized protein</fullName>
    </submittedName>
</protein>
<organism evidence="2 3">
    <name type="scientific">Prosthecobacter fusiformis</name>
    <dbReference type="NCBI Taxonomy" id="48464"/>
    <lineage>
        <taxon>Bacteria</taxon>
        <taxon>Pseudomonadati</taxon>
        <taxon>Verrucomicrobiota</taxon>
        <taxon>Verrucomicrobiia</taxon>
        <taxon>Verrucomicrobiales</taxon>
        <taxon>Verrucomicrobiaceae</taxon>
        <taxon>Prosthecobacter</taxon>
    </lineage>
</organism>
<name>A0A4R7SS61_9BACT</name>
<proteinExistence type="predicted"/>
<feature type="compositionally biased region" description="Basic and acidic residues" evidence="1">
    <location>
        <begin position="7"/>
        <end position="24"/>
    </location>
</feature>
<sequence>MLSPRCVQDDTLHSAKPGGSKEDSDSYDEFPQPTTPVKSTLLSFGYGADTPIRLRFHLENGDLYSYLID</sequence>
<dbReference type="Proteomes" id="UP000295662">
    <property type="component" value="Unassembled WGS sequence"/>
</dbReference>
<dbReference type="RefSeq" id="WP_166647062.1">
    <property type="nucleotide sequence ID" value="NZ_SOCA01000001.1"/>
</dbReference>
<gene>
    <name evidence="2" type="ORF">EI77_01156</name>
</gene>
<evidence type="ECO:0000313" key="2">
    <source>
        <dbReference type="EMBL" id="TDU81844.1"/>
    </source>
</evidence>
<comment type="caution">
    <text evidence="2">The sequence shown here is derived from an EMBL/GenBank/DDBJ whole genome shotgun (WGS) entry which is preliminary data.</text>
</comment>
<dbReference type="EMBL" id="SOCA01000001">
    <property type="protein sequence ID" value="TDU81844.1"/>
    <property type="molecule type" value="Genomic_DNA"/>
</dbReference>